<sequence length="101" mass="11569">NTLLVLATTESTAAKIGENTLYSYLIIDEISIVGQKLFIQLHTFMKKVKATDDDTFFTEINILFASDFMQLPLVLDFALYVSDRFTHMSTQFNTQSITKYQ</sequence>
<evidence type="ECO:0000313" key="2">
    <source>
        <dbReference type="Proteomes" id="UP000789860"/>
    </source>
</evidence>
<reference evidence="1" key="1">
    <citation type="submission" date="2021-06" db="EMBL/GenBank/DDBJ databases">
        <authorList>
            <person name="Kallberg Y."/>
            <person name="Tangrot J."/>
            <person name="Rosling A."/>
        </authorList>
    </citation>
    <scope>NUCLEOTIDE SEQUENCE</scope>
    <source>
        <strain evidence="1">AU212A</strain>
    </source>
</reference>
<proteinExistence type="predicted"/>
<accession>A0ACA9NAS7</accession>
<name>A0ACA9NAS7_9GLOM</name>
<gene>
    <name evidence="1" type="ORF">SCALOS_LOCUS8290</name>
</gene>
<dbReference type="Proteomes" id="UP000789860">
    <property type="component" value="Unassembled WGS sequence"/>
</dbReference>
<feature type="non-terminal residue" evidence="1">
    <location>
        <position position="1"/>
    </location>
</feature>
<protein>
    <submittedName>
        <fullName evidence="1">5834_t:CDS:1</fullName>
    </submittedName>
</protein>
<feature type="non-terminal residue" evidence="1">
    <location>
        <position position="101"/>
    </location>
</feature>
<evidence type="ECO:0000313" key="1">
    <source>
        <dbReference type="EMBL" id="CAG8639970.1"/>
    </source>
</evidence>
<dbReference type="EMBL" id="CAJVPM010021382">
    <property type="protein sequence ID" value="CAG8639970.1"/>
    <property type="molecule type" value="Genomic_DNA"/>
</dbReference>
<comment type="caution">
    <text evidence="1">The sequence shown here is derived from an EMBL/GenBank/DDBJ whole genome shotgun (WGS) entry which is preliminary data.</text>
</comment>
<keyword evidence="2" id="KW-1185">Reference proteome</keyword>
<organism evidence="1 2">
    <name type="scientific">Scutellospora calospora</name>
    <dbReference type="NCBI Taxonomy" id="85575"/>
    <lineage>
        <taxon>Eukaryota</taxon>
        <taxon>Fungi</taxon>
        <taxon>Fungi incertae sedis</taxon>
        <taxon>Mucoromycota</taxon>
        <taxon>Glomeromycotina</taxon>
        <taxon>Glomeromycetes</taxon>
        <taxon>Diversisporales</taxon>
        <taxon>Gigasporaceae</taxon>
        <taxon>Scutellospora</taxon>
    </lineage>
</organism>